<dbReference type="InterPro" id="IPR000524">
    <property type="entry name" value="Tscrpt_reg_HTH_GntR"/>
</dbReference>
<dbReference type="PROSITE" id="PS50949">
    <property type="entry name" value="HTH_GNTR"/>
    <property type="match status" value="1"/>
</dbReference>
<sequence length="515" mass="56306">MAPSSSHRTGTVKVDSGELGLALDRRSEVPLYAQLAGSLRSQIESGALPVGARLPSTRELAEVLEVHRKTVVQAFQALEAEGWVEAGVGQGTFVRRPGGRPAPDGGTGSAFPWEEVGPSNPTRDEDLREFVLRQAPREDSVRFTGATPDPALFPADEFRGILDEVLRTEGVHALDYGPAAGLLSLREWLAARLSAKGIAATADQVLIVNGSQQGMDLVARTLVEPGGRVLVEEPSYSNGFRLFQSYGAQIDGVGTDEDGLDPEALRSALAKGPAQLLYVMPIFQNPTGAVLAPERIDPILETAAEHQLAILEDHFDADLVYEGEDPEPIRRRDTRGQVILLGTFSKILFPGLRLGWLLLPPPLVERFVQIKQMADLSSGLLVQHAMDLYCRRGLLDRHLERVRATNRSRLAALSAALEREMPEGVTWRSPRGGMTFWMTLPAEIDSLALLQTARRLGVEFSPGSLFFPNGGGARHLRLCYVRETEERIRTGVARLAEAVREEMARGREEPARPFV</sequence>
<dbReference type="Proteomes" id="UP000739538">
    <property type="component" value="Unassembled WGS sequence"/>
</dbReference>
<dbReference type="InterPro" id="IPR051446">
    <property type="entry name" value="HTH_trans_reg/aminotransferase"/>
</dbReference>
<dbReference type="SUPFAM" id="SSF53383">
    <property type="entry name" value="PLP-dependent transferases"/>
    <property type="match status" value="1"/>
</dbReference>
<keyword evidence="5" id="KW-0804">Transcription</keyword>
<dbReference type="InterPro" id="IPR015421">
    <property type="entry name" value="PyrdxlP-dep_Trfase_major"/>
</dbReference>
<dbReference type="Gene3D" id="3.40.640.10">
    <property type="entry name" value="Type I PLP-dependent aspartate aminotransferase-like (Major domain)"/>
    <property type="match status" value="1"/>
</dbReference>
<dbReference type="Pfam" id="PF00392">
    <property type="entry name" value="GntR"/>
    <property type="match status" value="1"/>
</dbReference>
<dbReference type="AlphaFoldDB" id="A0A956SCK0"/>
<keyword evidence="8" id="KW-0808">Transferase</keyword>
<evidence type="ECO:0000256" key="4">
    <source>
        <dbReference type="ARBA" id="ARBA00023125"/>
    </source>
</evidence>
<dbReference type="GO" id="GO:0003677">
    <property type="term" value="F:DNA binding"/>
    <property type="evidence" value="ECO:0007669"/>
    <property type="project" value="UniProtKB-KW"/>
</dbReference>
<name>A0A956SCK0_UNCEI</name>
<dbReference type="PANTHER" id="PTHR46577">
    <property type="entry name" value="HTH-TYPE TRANSCRIPTIONAL REGULATORY PROTEIN GABR"/>
    <property type="match status" value="1"/>
</dbReference>
<comment type="similarity">
    <text evidence="1">In the C-terminal section; belongs to the class-I pyridoxal-phosphate-dependent aminotransferase family.</text>
</comment>
<reference evidence="8" key="2">
    <citation type="journal article" date="2021" name="Microbiome">
        <title>Successional dynamics and alternative stable states in a saline activated sludge microbial community over 9 years.</title>
        <authorList>
            <person name="Wang Y."/>
            <person name="Ye J."/>
            <person name="Ju F."/>
            <person name="Liu L."/>
            <person name="Boyd J.A."/>
            <person name="Deng Y."/>
            <person name="Parks D.H."/>
            <person name="Jiang X."/>
            <person name="Yin X."/>
            <person name="Woodcroft B.J."/>
            <person name="Tyson G.W."/>
            <person name="Hugenholtz P."/>
            <person name="Polz M.F."/>
            <person name="Zhang T."/>
        </authorList>
    </citation>
    <scope>NUCLEOTIDE SEQUENCE</scope>
    <source>
        <strain evidence="8">HKST-UBA02</strain>
    </source>
</reference>
<keyword evidence="2" id="KW-0663">Pyridoxal phosphate</keyword>
<proteinExistence type="inferred from homology"/>
<comment type="caution">
    <text evidence="8">The sequence shown here is derived from an EMBL/GenBank/DDBJ whole genome shotgun (WGS) entry which is preliminary data.</text>
</comment>
<evidence type="ECO:0000256" key="2">
    <source>
        <dbReference type="ARBA" id="ARBA00022898"/>
    </source>
</evidence>
<feature type="region of interest" description="Disordered" evidence="6">
    <location>
        <begin position="98"/>
        <end position="123"/>
    </location>
</feature>
<evidence type="ECO:0000256" key="1">
    <source>
        <dbReference type="ARBA" id="ARBA00005384"/>
    </source>
</evidence>
<feature type="domain" description="HTH gntR-type" evidence="7">
    <location>
        <begin position="29"/>
        <end position="97"/>
    </location>
</feature>
<keyword evidence="8" id="KW-0032">Aminotransferase</keyword>
<dbReference type="InterPro" id="IPR015424">
    <property type="entry name" value="PyrdxlP-dep_Trfase"/>
</dbReference>
<dbReference type="GO" id="GO:0003700">
    <property type="term" value="F:DNA-binding transcription factor activity"/>
    <property type="evidence" value="ECO:0007669"/>
    <property type="project" value="InterPro"/>
</dbReference>
<dbReference type="CDD" id="cd00609">
    <property type="entry name" value="AAT_like"/>
    <property type="match status" value="1"/>
</dbReference>
<organism evidence="8 9">
    <name type="scientific">Eiseniibacteriota bacterium</name>
    <dbReference type="NCBI Taxonomy" id="2212470"/>
    <lineage>
        <taxon>Bacteria</taxon>
        <taxon>Candidatus Eiseniibacteriota</taxon>
    </lineage>
</organism>
<evidence type="ECO:0000259" key="7">
    <source>
        <dbReference type="PROSITE" id="PS50949"/>
    </source>
</evidence>
<dbReference type="InterPro" id="IPR015422">
    <property type="entry name" value="PyrdxlP-dep_Trfase_small"/>
</dbReference>
<accession>A0A956SCK0</accession>
<dbReference type="GO" id="GO:0008483">
    <property type="term" value="F:transaminase activity"/>
    <property type="evidence" value="ECO:0007669"/>
    <property type="project" value="UniProtKB-KW"/>
</dbReference>
<dbReference type="Gene3D" id="1.10.10.10">
    <property type="entry name" value="Winged helix-like DNA-binding domain superfamily/Winged helix DNA-binding domain"/>
    <property type="match status" value="1"/>
</dbReference>
<dbReference type="PRINTS" id="PR00035">
    <property type="entry name" value="HTHGNTR"/>
</dbReference>
<evidence type="ECO:0000256" key="5">
    <source>
        <dbReference type="ARBA" id="ARBA00023163"/>
    </source>
</evidence>
<dbReference type="GO" id="GO:0030170">
    <property type="term" value="F:pyridoxal phosphate binding"/>
    <property type="evidence" value="ECO:0007669"/>
    <property type="project" value="InterPro"/>
</dbReference>
<dbReference type="CDD" id="cd07377">
    <property type="entry name" value="WHTH_GntR"/>
    <property type="match status" value="1"/>
</dbReference>
<dbReference type="SUPFAM" id="SSF46785">
    <property type="entry name" value="Winged helix' DNA-binding domain"/>
    <property type="match status" value="1"/>
</dbReference>
<evidence type="ECO:0000256" key="3">
    <source>
        <dbReference type="ARBA" id="ARBA00023015"/>
    </source>
</evidence>
<dbReference type="Pfam" id="PF00155">
    <property type="entry name" value="Aminotran_1_2"/>
    <property type="match status" value="1"/>
</dbReference>
<dbReference type="SMART" id="SM00345">
    <property type="entry name" value="HTH_GNTR"/>
    <property type="match status" value="1"/>
</dbReference>
<evidence type="ECO:0000313" key="9">
    <source>
        <dbReference type="Proteomes" id="UP000739538"/>
    </source>
</evidence>
<dbReference type="InterPro" id="IPR036388">
    <property type="entry name" value="WH-like_DNA-bd_sf"/>
</dbReference>
<reference evidence="8" key="1">
    <citation type="submission" date="2020-04" db="EMBL/GenBank/DDBJ databases">
        <authorList>
            <person name="Zhang T."/>
        </authorList>
    </citation>
    <scope>NUCLEOTIDE SEQUENCE</scope>
    <source>
        <strain evidence="8">HKST-UBA02</strain>
    </source>
</reference>
<keyword evidence="3" id="KW-0805">Transcription regulation</keyword>
<evidence type="ECO:0000313" key="8">
    <source>
        <dbReference type="EMBL" id="MCA9755436.1"/>
    </source>
</evidence>
<dbReference type="Gene3D" id="3.90.1150.10">
    <property type="entry name" value="Aspartate Aminotransferase, domain 1"/>
    <property type="match status" value="1"/>
</dbReference>
<evidence type="ECO:0000256" key="6">
    <source>
        <dbReference type="SAM" id="MobiDB-lite"/>
    </source>
</evidence>
<protein>
    <submittedName>
        <fullName evidence="8">PLP-dependent aminotransferase family protein</fullName>
    </submittedName>
</protein>
<dbReference type="PANTHER" id="PTHR46577:SF1">
    <property type="entry name" value="HTH-TYPE TRANSCRIPTIONAL REGULATORY PROTEIN GABR"/>
    <property type="match status" value="1"/>
</dbReference>
<dbReference type="EMBL" id="JAGQHS010000022">
    <property type="protein sequence ID" value="MCA9755436.1"/>
    <property type="molecule type" value="Genomic_DNA"/>
</dbReference>
<dbReference type="InterPro" id="IPR036390">
    <property type="entry name" value="WH_DNA-bd_sf"/>
</dbReference>
<gene>
    <name evidence="8" type="ORF">KDA27_06520</name>
</gene>
<dbReference type="InterPro" id="IPR004839">
    <property type="entry name" value="Aminotransferase_I/II_large"/>
</dbReference>
<keyword evidence="4" id="KW-0238">DNA-binding</keyword>